<dbReference type="EMBL" id="AGNL01007302">
    <property type="protein sequence ID" value="EJK71383.1"/>
    <property type="molecule type" value="Genomic_DNA"/>
</dbReference>
<feature type="region of interest" description="Disordered" evidence="1">
    <location>
        <begin position="1"/>
        <end position="122"/>
    </location>
</feature>
<feature type="compositionally biased region" description="Basic and acidic residues" evidence="1">
    <location>
        <begin position="86"/>
        <end position="103"/>
    </location>
</feature>
<feature type="compositionally biased region" description="Polar residues" evidence="1">
    <location>
        <begin position="167"/>
        <end position="177"/>
    </location>
</feature>
<organism evidence="2 3">
    <name type="scientific">Thalassiosira oceanica</name>
    <name type="common">Marine diatom</name>
    <dbReference type="NCBI Taxonomy" id="159749"/>
    <lineage>
        <taxon>Eukaryota</taxon>
        <taxon>Sar</taxon>
        <taxon>Stramenopiles</taxon>
        <taxon>Ochrophyta</taxon>
        <taxon>Bacillariophyta</taxon>
        <taxon>Coscinodiscophyceae</taxon>
        <taxon>Thalassiosirophycidae</taxon>
        <taxon>Thalassiosirales</taxon>
        <taxon>Thalassiosiraceae</taxon>
        <taxon>Thalassiosira</taxon>
    </lineage>
</organism>
<proteinExistence type="predicted"/>
<sequence>MANPTATVLLTHGTGCQPPIQHPDGVLPADPAGSSRPGPPRELLAPGQPLAEGSSTGERPSTRAWGGAAARRSSSPAVAVVHGAVRPRECVPTKDGGADEEARPGPLPASPHRRGNPPRGCSSSASFFATAVRGELYPFAVEIGLEEEVGDIVLVSSPPPDERPLSRRTSLKASQASRHPRCTRMAGSVGGTEEAATLPSTANQPPGERQGPAARPKIMVA</sequence>
<evidence type="ECO:0000256" key="1">
    <source>
        <dbReference type="SAM" id="MobiDB-lite"/>
    </source>
</evidence>
<accession>K0SY72</accession>
<feature type="compositionally biased region" description="Low complexity" evidence="1">
    <location>
        <begin position="63"/>
        <end position="81"/>
    </location>
</feature>
<keyword evidence="3" id="KW-1185">Reference proteome</keyword>
<name>K0SY72_THAOC</name>
<evidence type="ECO:0000313" key="3">
    <source>
        <dbReference type="Proteomes" id="UP000266841"/>
    </source>
</evidence>
<dbReference type="Proteomes" id="UP000266841">
    <property type="component" value="Unassembled WGS sequence"/>
</dbReference>
<evidence type="ECO:0000313" key="2">
    <source>
        <dbReference type="EMBL" id="EJK71383.1"/>
    </source>
</evidence>
<gene>
    <name evidence="2" type="ORF">THAOC_07186</name>
</gene>
<reference evidence="2 3" key="1">
    <citation type="journal article" date="2012" name="Genome Biol.">
        <title>Genome and low-iron response of an oceanic diatom adapted to chronic iron limitation.</title>
        <authorList>
            <person name="Lommer M."/>
            <person name="Specht M."/>
            <person name="Roy A.S."/>
            <person name="Kraemer L."/>
            <person name="Andreson R."/>
            <person name="Gutowska M.A."/>
            <person name="Wolf J."/>
            <person name="Bergner S.V."/>
            <person name="Schilhabel M.B."/>
            <person name="Klostermeier U.C."/>
            <person name="Beiko R.G."/>
            <person name="Rosenstiel P."/>
            <person name="Hippler M."/>
            <person name="Laroche J."/>
        </authorList>
    </citation>
    <scope>NUCLEOTIDE SEQUENCE [LARGE SCALE GENOMIC DNA]</scope>
    <source>
        <strain evidence="2 3">CCMP1005</strain>
    </source>
</reference>
<dbReference type="AlphaFoldDB" id="K0SY72"/>
<feature type="region of interest" description="Disordered" evidence="1">
    <location>
        <begin position="155"/>
        <end position="221"/>
    </location>
</feature>
<protein>
    <submittedName>
        <fullName evidence="2">Uncharacterized protein</fullName>
    </submittedName>
</protein>
<comment type="caution">
    <text evidence="2">The sequence shown here is derived from an EMBL/GenBank/DDBJ whole genome shotgun (WGS) entry which is preliminary data.</text>
</comment>